<name>A0ABW2LQI1_9PSEU</name>
<feature type="compositionally biased region" description="Low complexity" evidence="1">
    <location>
        <begin position="267"/>
        <end position="286"/>
    </location>
</feature>
<dbReference type="PANTHER" id="PTHR30163">
    <property type="entry name" value="MEMBRANE-BOUND LYTIC MUREIN TRANSGLYCOSYLASE B"/>
    <property type="match status" value="1"/>
</dbReference>
<gene>
    <name evidence="2" type="ORF">ACFQRI_18875</name>
</gene>
<dbReference type="PRINTS" id="PR01217">
    <property type="entry name" value="PRICHEXTENSN"/>
</dbReference>
<keyword evidence="3" id="KW-1185">Reference proteome</keyword>
<protein>
    <submittedName>
        <fullName evidence="2">Lytic transglycosylase domain-containing protein</fullName>
    </submittedName>
</protein>
<proteinExistence type="predicted"/>
<organism evidence="2 3">
    <name type="scientific">Saccharopolyspora griseoalba</name>
    <dbReference type="NCBI Taxonomy" id="1431848"/>
    <lineage>
        <taxon>Bacteria</taxon>
        <taxon>Bacillati</taxon>
        <taxon>Actinomycetota</taxon>
        <taxon>Actinomycetes</taxon>
        <taxon>Pseudonocardiales</taxon>
        <taxon>Pseudonocardiaceae</taxon>
        <taxon>Saccharopolyspora</taxon>
    </lineage>
</organism>
<dbReference type="CDD" id="cd13399">
    <property type="entry name" value="Slt35-like"/>
    <property type="match status" value="1"/>
</dbReference>
<feature type="region of interest" description="Disordered" evidence="1">
    <location>
        <begin position="258"/>
        <end position="392"/>
    </location>
</feature>
<dbReference type="Proteomes" id="UP001596504">
    <property type="component" value="Unassembled WGS sequence"/>
</dbReference>
<feature type="compositionally biased region" description="Pro residues" evidence="1">
    <location>
        <begin position="287"/>
        <end position="375"/>
    </location>
</feature>
<evidence type="ECO:0000313" key="2">
    <source>
        <dbReference type="EMBL" id="MFC7343470.1"/>
    </source>
</evidence>
<dbReference type="Gene3D" id="1.10.530.10">
    <property type="match status" value="1"/>
</dbReference>
<reference evidence="3" key="1">
    <citation type="journal article" date="2019" name="Int. J. Syst. Evol. Microbiol.">
        <title>The Global Catalogue of Microorganisms (GCM) 10K type strain sequencing project: providing services to taxonomists for standard genome sequencing and annotation.</title>
        <authorList>
            <consortium name="The Broad Institute Genomics Platform"/>
            <consortium name="The Broad Institute Genome Sequencing Center for Infectious Disease"/>
            <person name="Wu L."/>
            <person name="Ma J."/>
        </authorList>
    </citation>
    <scope>NUCLEOTIDE SEQUENCE [LARGE SCALE GENOMIC DNA]</scope>
    <source>
        <strain evidence="3">WLHS5</strain>
    </source>
</reference>
<dbReference type="InterPro" id="IPR043426">
    <property type="entry name" value="MltB-like"/>
</dbReference>
<accession>A0ABW2LQI1</accession>
<feature type="region of interest" description="Disordered" evidence="1">
    <location>
        <begin position="27"/>
        <end position="74"/>
    </location>
</feature>
<feature type="compositionally biased region" description="Low complexity" evidence="1">
    <location>
        <begin position="376"/>
        <end position="392"/>
    </location>
</feature>
<dbReference type="PANTHER" id="PTHR30163:SF8">
    <property type="entry name" value="LYTIC MUREIN TRANSGLYCOSYLASE"/>
    <property type="match status" value="1"/>
</dbReference>
<dbReference type="EMBL" id="JBHTCJ010000010">
    <property type="protein sequence ID" value="MFC7343470.1"/>
    <property type="molecule type" value="Genomic_DNA"/>
</dbReference>
<sequence length="392" mass="39691">MGFTGERFTAVTSGVLMLVVPTLAMRGDSTVQPQQRPPESDPAPKRPSGEPGVNGRLPEDRALSPGFYDDLDRGRVGRGTGRLGSIPEGTLGIPGVVLAAYQRAERSLAASDPACGLHWSVLAGIGRIESNHARGGQVDRSGRTFSPILGPRLNGGPGIAAISDTDGGRLDGDSVWDRAVGPMQFIPSTWRGYAAGGDPHNVFDAALASGRYLCTGSGNLRDRAQLAAAIFRYNPSETYVRAVLAWADRYARGVVPTAGLPPGSPDPGGSLLDVPPGAPMSTAGPAGAPPGPGAPPPPPPAPVAGPGPAPAPPPPPASEPPPPPPPSDPPPPPPSEPPPPPPPSSEPPPPPPSSEPPPPPPSSSTPPPSEPPPPSSTESPESTAEPEPTSST</sequence>
<evidence type="ECO:0000313" key="3">
    <source>
        <dbReference type="Proteomes" id="UP001596504"/>
    </source>
</evidence>
<comment type="caution">
    <text evidence="2">The sequence shown here is derived from an EMBL/GenBank/DDBJ whole genome shotgun (WGS) entry which is preliminary data.</text>
</comment>
<dbReference type="RefSeq" id="WP_380670401.1">
    <property type="nucleotide sequence ID" value="NZ_JBHTCJ010000010.1"/>
</dbReference>
<evidence type="ECO:0000256" key="1">
    <source>
        <dbReference type="SAM" id="MobiDB-lite"/>
    </source>
</evidence>
<dbReference type="SUPFAM" id="SSF53955">
    <property type="entry name" value="Lysozyme-like"/>
    <property type="match status" value="1"/>
</dbReference>
<feature type="compositionally biased region" description="Basic and acidic residues" evidence="1">
    <location>
        <begin position="38"/>
        <end position="48"/>
    </location>
</feature>
<dbReference type="InterPro" id="IPR023346">
    <property type="entry name" value="Lysozyme-like_dom_sf"/>
</dbReference>